<accession>A0A136J138</accession>
<dbReference type="Proteomes" id="UP000070501">
    <property type="component" value="Unassembled WGS sequence"/>
</dbReference>
<feature type="region of interest" description="Disordered" evidence="1">
    <location>
        <begin position="101"/>
        <end position="124"/>
    </location>
</feature>
<proteinExistence type="predicted"/>
<feature type="compositionally biased region" description="Low complexity" evidence="1">
    <location>
        <begin position="777"/>
        <end position="802"/>
    </location>
</feature>
<dbReference type="InParanoid" id="A0A136J138"/>
<feature type="compositionally biased region" description="Basic and acidic residues" evidence="1">
    <location>
        <begin position="110"/>
        <end position="124"/>
    </location>
</feature>
<feature type="domain" description="DUF7785" evidence="2">
    <location>
        <begin position="482"/>
        <end position="583"/>
    </location>
</feature>
<feature type="compositionally biased region" description="Polar residues" evidence="1">
    <location>
        <begin position="671"/>
        <end position="686"/>
    </location>
</feature>
<reference evidence="5" key="1">
    <citation type="submission" date="2016-02" db="EMBL/GenBank/DDBJ databases">
        <title>Draft genome sequence of Microdochium bolleyi, a fungal endophyte of beachgrass.</title>
        <authorList>
            <consortium name="DOE Joint Genome Institute"/>
            <person name="David A.S."/>
            <person name="May G."/>
            <person name="Haridas S."/>
            <person name="Lim J."/>
            <person name="Wang M."/>
            <person name="Labutti K."/>
            <person name="Lipzen A."/>
            <person name="Barry K."/>
            <person name="Grigoriev I.V."/>
        </authorList>
    </citation>
    <scope>NUCLEOTIDE SEQUENCE [LARGE SCALE GENOMIC DNA]</scope>
    <source>
        <strain evidence="5">J235TASD1</strain>
    </source>
</reference>
<dbReference type="Pfam" id="PF25009">
    <property type="entry name" value="DUF7785"/>
    <property type="match status" value="1"/>
</dbReference>
<feature type="compositionally biased region" description="Polar residues" evidence="1">
    <location>
        <begin position="615"/>
        <end position="626"/>
    </location>
</feature>
<feature type="region of interest" description="Disordered" evidence="1">
    <location>
        <begin position="1"/>
        <end position="72"/>
    </location>
</feature>
<keyword evidence="5" id="KW-1185">Reference proteome</keyword>
<dbReference type="InterPro" id="IPR056687">
    <property type="entry name" value="DUF7785"/>
</dbReference>
<evidence type="ECO:0000259" key="3">
    <source>
        <dbReference type="Pfam" id="PF25289"/>
    </source>
</evidence>
<dbReference type="Pfam" id="PF25289">
    <property type="entry name" value="DUF7877"/>
    <property type="match status" value="1"/>
</dbReference>
<feature type="compositionally biased region" description="Low complexity" evidence="1">
    <location>
        <begin position="821"/>
        <end position="837"/>
    </location>
</feature>
<feature type="domain" description="DUF7877" evidence="3">
    <location>
        <begin position="77"/>
        <end position="186"/>
    </location>
</feature>
<feature type="compositionally biased region" description="Polar residues" evidence="1">
    <location>
        <begin position="699"/>
        <end position="709"/>
    </location>
</feature>
<organism evidence="4 5">
    <name type="scientific">Microdochium bolleyi</name>
    <dbReference type="NCBI Taxonomy" id="196109"/>
    <lineage>
        <taxon>Eukaryota</taxon>
        <taxon>Fungi</taxon>
        <taxon>Dikarya</taxon>
        <taxon>Ascomycota</taxon>
        <taxon>Pezizomycotina</taxon>
        <taxon>Sordariomycetes</taxon>
        <taxon>Xylariomycetidae</taxon>
        <taxon>Xylariales</taxon>
        <taxon>Microdochiaceae</taxon>
        <taxon>Microdochium</taxon>
    </lineage>
</organism>
<feature type="region of interest" description="Disordered" evidence="1">
    <location>
        <begin position="598"/>
        <end position="626"/>
    </location>
</feature>
<evidence type="ECO:0000259" key="2">
    <source>
        <dbReference type="Pfam" id="PF25009"/>
    </source>
</evidence>
<evidence type="ECO:0000256" key="1">
    <source>
        <dbReference type="SAM" id="MobiDB-lite"/>
    </source>
</evidence>
<dbReference type="EMBL" id="KQ964252">
    <property type="protein sequence ID" value="KXJ90769.1"/>
    <property type="molecule type" value="Genomic_DNA"/>
</dbReference>
<protein>
    <submittedName>
        <fullName evidence="4">Uncharacterized protein</fullName>
    </submittedName>
</protein>
<feature type="compositionally biased region" description="Polar residues" evidence="1">
    <location>
        <begin position="753"/>
        <end position="765"/>
    </location>
</feature>
<feature type="compositionally biased region" description="Low complexity" evidence="1">
    <location>
        <begin position="600"/>
        <end position="610"/>
    </location>
</feature>
<dbReference type="OrthoDB" id="5354458at2759"/>
<feature type="region of interest" description="Disordered" evidence="1">
    <location>
        <begin position="645"/>
        <end position="921"/>
    </location>
</feature>
<dbReference type="AlphaFoldDB" id="A0A136J138"/>
<evidence type="ECO:0000313" key="5">
    <source>
        <dbReference type="Proteomes" id="UP000070501"/>
    </source>
</evidence>
<feature type="region of interest" description="Disordered" evidence="1">
    <location>
        <begin position="266"/>
        <end position="314"/>
    </location>
</feature>
<gene>
    <name evidence="4" type="ORF">Micbo1qcDRAFT_136079</name>
</gene>
<dbReference type="InterPro" id="IPR057199">
    <property type="entry name" value="DUF7877"/>
</dbReference>
<feature type="compositionally biased region" description="Polar residues" evidence="1">
    <location>
        <begin position="719"/>
        <end position="738"/>
    </location>
</feature>
<sequence>MASPAVVAPNGIPATTVHATDGAVQAGSNSGDKGPSPSPMGALPVKRKHDEDSTSADRPASANGVLSEPPALTKVDKDAVRDYLAVLQKYDTTPSILNRALIGSSAPGEHQTKRQKSEGDERKTTIAEKVANGAYETVESIVTDIKTSIQSQLAELRTASSTASSTSRDTEKAIVRTITFAQEVYSLFHRELSYPSMKPVPKILEDLSELSMMQSDAGGSTMLTVYGEAPRYRPLYSSLQQAAEAEGKGSEVLPLQDQGLPIGVKTTKTLPYSFPSPADKDRKPKSLGELFPPPRNLLSLQPPKAPKSSTKGVHVGWHRPELTEKSKYRIGSYCSQNIATGRWLDYSNAAPPSQIMTKQRERAMSLAGRRPSIMEIEASEMESLFRGAFSSFAPSKDDSAAVISSGLVSQTMWWQKHGKRSFDRLAGADMMDEDETADRDITAAQLDLDEDLIKNAIENWDDNLVDPSLEKACTPSVKSQEEKDADEILQDVSDLIQTLVSYQKNRNLSLPNAATQSRYAADPAHSDMLTNGSPVQPDEEERATYDALKAQLSLIVQTLPPYAVARLNSDKLDELNISMKIEIRTDEYRGSMDEDEVAARARMASQAAAQPTRPPSQRASSSYGQQYQGNRAPVANAQYYGAQTPVRSGPVQQAPQSMPPTYNQRPPGYRQPNQYTKRHNTQTPQGQPAVYGQAGAYGTPTQNRAQFPQQPQPGYPNMGTPNTQPRFSAYQPNAQTPSMAPHHNYPQQQQQQGTPSHAPQYNQYGNGAPAPRPVPSPHMQQQHMQPQQGYRPQQGTPQRQPSFSGGQQPNMVPHPQARGYPPQQAPMMAQQQHQPQQVGGGVRPAGSPGQFHPSAVTVPQGGPPRTASMSGSAAPVPDMGGAGTLASPSPNPQQQSLPSVNGAAAPAMTNGTPPSVVGKEV</sequence>
<name>A0A136J138_9PEZI</name>
<feature type="compositionally biased region" description="Polar residues" evidence="1">
    <location>
        <begin position="650"/>
        <end position="664"/>
    </location>
</feature>
<dbReference type="STRING" id="196109.A0A136J138"/>
<evidence type="ECO:0000313" key="4">
    <source>
        <dbReference type="EMBL" id="KXJ90769.1"/>
    </source>
</evidence>